<feature type="chain" id="PRO_5009029581" description="Serine protease" evidence="6">
    <location>
        <begin position="21"/>
        <end position="404"/>
    </location>
</feature>
<evidence type="ECO:0000313" key="8">
    <source>
        <dbReference type="EMBL" id="SEG26399.1"/>
    </source>
</evidence>
<dbReference type="PROSITE" id="PS50240">
    <property type="entry name" value="TRYPSIN_DOM"/>
    <property type="match status" value="1"/>
</dbReference>
<dbReference type="InterPro" id="IPR043504">
    <property type="entry name" value="Peptidase_S1_PA_chymotrypsin"/>
</dbReference>
<dbReference type="Proteomes" id="UP000236745">
    <property type="component" value="Unassembled WGS sequence"/>
</dbReference>
<name>A0A1H5YQJ6_9GAMM</name>
<sequence length="404" mass="46003">MKMVKFIIVSFFSIASVCSADVEIEPTDNKAPADWITEVKSRAILGVDNRKSMNEMPEYLDNYKLRVGQLITNYGTGLRDRRMSTCTGTLINDSYIITAAHCAINSEGEIHPNQFFYPGINSLNQSPYNKYKVSEVYMPAEYYYKRGEVHSEVDIAVMKLEQSDKEKYAGDVVGFLGYWGKNTFPEGPVLTIGYPGDKETSHQYFEEGCEAAVGYSDENEIILDCDVYRGQSGSPIFVYSEKYDSYHIHGVITAESSNINMGSRISTERQKIIRSITDGDFGTSKYISNSFLENWIKFDSPKTQDIHVFAKNTCERQGLYFAYYYKNKEGEWNADGYFKLDPLEDLEIFNTGNGIYYIGAVSTEGERISRNDTEKYIPSAKQNASLQKYQVNQYGSFTYEFGCY</sequence>
<accession>A0A1H5YQJ6</accession>
<evidence type="ECO:0000256" key="3">
    <source>
        <dbReference type="ARBA" id="ARBA00022729"/>
    </source>
</evidence>
<evidence type="ECO:0000256" key="1">
    <source>
        <dbReference type="ARBA" id="ARBA00008764"/>
    </source>
</evidence>
<dbReference type="InterPro" id="IPR001254">
    <property type="entry name" value="Trypsin_dom"/>
</dbReference>
<proteinExistence type="inferred from homology"/>
<dbReference type="RefSeq" id="WP_104002726.1">
    <property type="nucleotide sequence ID" value="NZ_FNVQ01000001.1"/>
</dbReference>
<reference evidence="8 9" key="1">
    <citation type="submission" date="2016-10" db="EMBL/GenBank/DDBJ databases">
        <authorList>
            <person name="de Groot N.N."/>
        </authorList>
    </citation>
    <scope>NUCLEOTIDE SEQUENCE [LARGE SCALE GENOMIC DNA]</scope>
    <source>
        <strain evidence="8 9">DSM 22012</strain>
    </source>
</reference>
<evidence type="ECO:0000256" key="5">
    <source>
        <dbReference type="ARBA" id="ARBA00022825"/>
    </source>
</evidence>
<feature type="domain" description="Peptidase S1" evidence="7">
    <location>
        <begin position="44"/>
        <end position="297"/>
    </location>
</feature>
<dbReference type="SUPFAM" id="SSF50494">
    <property type="entry name" value="Trypsin-like serine proteases"/>
    <property type="match status" value="1"/>
</dbReference>
<keyword evidence="9" id="KW-1185">Reference proteome</keyword>
<feature type="signal peptide" evidence="6">
    <location>
        <begin position="1"/>
        <end position="20"/>
    </location>
</feature>
<protein>
    <recommendedName>
        <fullName evidence="6">Serine protease</fullName>
        <ecNumber evidence="6">3.4.21.-</ecNumber>
    </recommendedName>
</protein>
<dbReference type="AlphaFoldDB" id="A0A1H5YQJ6"/>
<dbReference type="PANTHER" id="PTHR15462:SF8">
    <property type="entry name" value="SERINE PROTEASE"/>
    <property type="match status" value="1"/>
</dbReference>
<dbReference type="GO" id="GO:0004252">
    <property type="term" value="F:serine-type endopeptidase activity"/>
    <property type="evidence" value="ECO:0007669"/>
    <property type="project" value="InterPro"/>
</dbReference>
<gene>
    <name evidence="8" type="ORF">SAMN05444390_1011856</name>
</gene>
<dbReference type="InterPro" id="IPR008256">
    <property type="entry name" value="Peptidase_S1B"/>
</dbReference>
<keyword evidence="4 6" id="KW-0378">Hydrolase</keyword>
<dbReference type="InterPro" id="IPR050966">
    <property type="entry name" value="Glutamyl_endopeptidase"/>
</dbReference>
<keyword evidence="2 6" id="KW-0645">Protease</keyword>
<comment type="similarity">
    <text evidence="1 6">Belongs to the peptidase S1B family.</text>
</comment>
<dbReference type="Gene3D" id="2.40.10.10">
    <property type="entry name" value="Trypsin-like serine proteases"/>
    <property type="match status" value="2"/>
</dbReference>
<evidence type="ECO:0000256" key="4">
    <source>
        <dbReference type="ARBA" id="ARBA00022801"/>
    </source>
</evidence>
<dbReference type="PROSITE" id="PS00134">
    <property type="entry name" value="TRYPSIN_HIS"/>
    <property type="match status" value="1"/>
</dbReference>
<keyword evidence="3 6" id="KW-0732">Signal</keyword>
<dbReference type="Pfam" id="PF00089">
    <property type="entry name" value="Trypsin"/>
    <property type="match status" value="1"/>
</dbReference>
<dbReference type="EMBL" id="FNVQ01000001">
    <property type="protein sequence ID" value="SEG26399.1"/>
    <property type="molecule type" value="Genomic_DNA"/>
</dbReference>
<evidence type="ECO:0000313" key="9">
    <source>
        <dbReference type="Proteomes" id="UP000236745"/>
    </source>
</evidence>
<dbReference type="GO" id="GO:0006508">
    <property type="term" value="P:proteolysis"/>
    <property type="evidence" value="ECO:0007669"/>
    <property type="project" value="UniProtKB-KW"/>
</dbReference>
<evidence type="ECO:0000256" key="2">
    <source>
        <dbReference type="ARBA" id="ARBA00022670"/>
    </source>
</evidence>
<keyword evidence="5 6" id="KW-0720">Serine protease</keyword>
<evidence type="ECO:0000256" key="6">
    <source>
        <dbReference type="RuleBase" id="RU004296"/>
    </source>
</evidence>
<organism evidence="8 9">
    <name type="scientific">Marinobacterium lutimaris</name>
    <dbReference type="NCBI Taxonomy" id="568106"/>
    <lineage>
        <taxon>Bacteria</taxon>
        <taxon>Pseudomonadati</taxon>
        <taxon>Pseudomonadota</taxon>
        <taxon>Gammaproteobacteria</taxon>
        <taxon>Oceanospirillales</taxon>
        <taxon>Oceanospirillaceae</taxon>
        <taxon>Marinobacterium</taxon>
    </lineage>
</organism>
<dbReference type="PANTHER" id="PTHR15462">
    <property type="entry name" value="SERINE PROTEASE"/>
    <property type="match status" value="1"/>
</dbReference>
<evidence type="ECO:0000259" key="7">
    <source>
        <dbReference type="PROSITE" id="PS50240"/>
    </source>
</evidence>
<dbReference type="InterPro" id="IPR018114">
    <property type="entry name" value="TRYPSIN_HIS"/>
</dbReference>
<dbReference type="EC" id="3.4.21.-" evidence="6"/>
<dbReference type="PRINTS" id="PR00839">
    <property type="entry name" value="V8PROTEASE"/>
</dbReference>
<dbReference type="InterPro" id="IPR009003">
    <property type="entry name" value="Peptidase_S1_PA"/>
</dbReference>
<dbReference type="OrthoDB" id="267336at2"/>